<dbReference type="SUPFAM" id="SSF111418">
    <property type="entry name" value="Hormone receptor domain"/>
    <property type="match status" value="1"/>
</dbReference>
<feature type="transmembrane region" description="Helical" evidence="11">
    <location>
        <begin position="287"/>
        <end position="305"/>
    </location>
</feature>
<dbReference type="AlphaFoldDB" id="A0A210PVL5"/>
<dbReference type="Pfam" id="PF00002">
    <property type="entry name" value="7tm_2"/>
    <property type="match status" value="1"/>
</dbReference>
<feature type="transmembrane region" description="Helical" evidence="11">
    <location>
        <begin position="403"/>
        <end position="426"/>
    </location>
</feature>
<keyword evidence="15" id="KW-1185">Reference proteome</keyword>
<dbReference type="PRINTS" id="PR00249">
    <property type="entry name" value="GPCRSECRETIN"/>
</dbReference>
<keyword evidence="5 11" id="KW-1133">Transmembrane helix</keyword>
<dbReference type="Pfam" id="PF02793">
    <property type="entry name" value="HRM"/>
    <property type="match status" value="1"/>
</dbReference>
<dbReference type="Gene3D" id="1.20.1070.10">
    <property type="entry name" value="Rhodopsin 7-helix transmembrane proteins"/>
    <property type="match status" value="1"/>
</dbReference>
<organism evidence="14 15">
    <name type="scientific">Mizuhopecten yessoensis</name>
    <name type="common">Japanese scallop</name>
    <name type="synonym">Patinopecten yessoensis</name>
    <dbReference type="NCBI Taxonomy" id="6573"/>
    <lineage>
        <taxon>Eukaryota</taxon>
        <taxon>Metazoa</taxon>
        <taxon>Spiralia</taxon>
        <taxon>Lophotrochozoa</taxon>
        <taxon>Mollusca</taxon>
        <taxon>Bivalvia</taxon>
        <taxon>Autobranchia</taxon>
        <taxon>Pteriomorphia</taxon>
        <taxon>Pectinida</taxon>
        <taxon>Pectinoidea</taxon>
        <taxon>Pectinidae</taxon>
        <taxon>Mizuhopecten</taxon>
    </lineage>
</organism>
<dbReference type="GO" id="GO:0007188">
    <property type="term" value="P:adenylate cyclase-modulating G protein-coupled receptor signaling pathway"/>
    <property type="evidence" value="ECO:0007669"/>
    <property type="project" value="TreeGrafter"/>
</dbReference>
<dbReference type="PANTHER" id="PTHR45620:SF17">
    <property type="entry name" value="PDF RECEPTOR"/>
    <property type="match status" value="1"/>
</dbReference>
<evidence type="ECO:0000256" key="4">
    <source>
        <dbReference type="ARBA" id="ARBA00022692"/>
    </source>
</evidence>
<feature type="transmembrane region" description="Helical" evidence="11">
    <location>
        <begin position="325"/>
        <end position="352"/>
    </location>
</feature>
<evidence type="ECO:0000256" key="3">
    <source>
        <dbReference type="ARBA" id="ARBA00022475"/>
    </source>
</evidence>
<dbReference type="SMART" id="SM00008">
    <property type="entry name" value="HormR"/>
    <property type="match status" value="1"/>
</dbReference>
<dbReference type="EMBL" id="NEDP02005461">
    <property type="protein sequence ID" value="OWF40514.1"/>
    <property type="molecule type" value="Genomic_DNA"/>
</dbReference>
<keyword evidence="3" id="KW-1003">Cell membrane</keyword>
<dbReference type="PANTHER" id="PTHR45620">
    <property type="entry name" value="PDF RECEPTOR-LIKE PROTEIN-RELATED"/>
    <property type="match status" value="1"/>
</dbReference>
<gene>
    <name evidence="14" type="ORF">KP79_PYT19053</name>
</gene>
<dbReference type="InterPro" id="IPR050332">
    <property type="entry name" value="GPCR_2"/>
</dbReference>
<accession>A0A210PVL5</accession>
<dbReference type="GO" id="GO:0008528">
    <property type="term" value="F:G protein-coupled peptide receptor activity"/>
    <property type="evidence" value="ECO:0007669"/>
    <property type="project" value="TreeGrafter"/>
</dbReference>
<dbReference type="InterPro" id="IPR017981">
    <property type="entry name" value="GPCR_2-like_7TM"/>
</dbReference>
<evidence type="ECO:0000256" key="7">
    <source>
        <dbReference type="ARBA" id="ARBA00023136"/>
    </source>
</evidence>
<evidence type="ECO:0000256" key="11">
    <source>
        <dbReference type="SAM" id="Phobius"/>
    </source>
</evidence>
<comment type="subcellular location">
    <subcellularLocation>
        <location evidence="1">Cell membrane</location>
        <topology evidence="1">Multi-pass membrane protein</topology>
    </subcellularLocation>
</comment>
<dbReference type="InterPro" id="IPR001879">
    <property type="entry name" value="GPCR_2_extracellular_dom"/>
</dbReference>
<evidence type="ECO:0000313" key="15">
    <source>
        <dbReference type="Proteomes" id="UP000242188"/>
    </source>
</evidence>
<feature type="transmembrane region" description="Helical" evidence="11">
    <location>
        <begin position="372"/>
        <end position="391"/>
    </location>
</feature>
<dbReference type="PROSITE" id="PS50261">
    <property type="entry name" value="G_PROTEIN_RECEP_F2_4"/>
    <property type="match status" value="1"/>
</dbReference>
<evidence type="ECO:0000259" key="13">
    <source>
        <dbReference type="PROSITE" id="PS50261"/>
    </source>
</evidence>
<protein>
    <submittedName>
        <fullName evidence="14">PDF receptor</fullName>
    </submittedName>
</protein>
<feature type="transmembrane region" description="Helical" evidence="11">
    <location>
        <begin position="166"/>
        <end position="185"/>
    </location>
</feature>
<dbReference type="InterPro" id="IPR017983">
    <property type="entry name" value="GPCR_2_secretin-like_CS"/>
</dbReference>
<dbReference type="PROSITE" id="PS50227">
    <property type="entry name" value="G_PROTEIN_RECEP_F2_3"/>
    <property type="match status" value="1"/>
</dbReference>
<feature type="domain" description="G-protein coupled receptors family 2 profile 1" evidence="12">
    <location>
        <begin position="46"/>
        <end position="133"/>
    </location>
</feature>
<keyword evidence="10" id="KW-0807">Transducer</keyword>
<reference evidence="14 15" key="1">
    <citation type="journal article" date="2017" name="Nat. Ecol. Evol.">
        <title>Scallop genome provides insights into evolution of bilaterian karyotype and development.</title>
        <authorList>
            <person name="Wang S."/>
            <person name="Zhang J."/>
            <person name="Jiao W."/>
            <person name="Li J."/>
            <person name="Xun X."/>
            <person name="Sun Y."/>
            <person name="Guo X."/>
            <person name="Huan P."/>
            <person name="Dong B."/>
            <person name="Zhang L."/>
            <person name="Hu X."/>
            <person name="Sun X."/>
            <person name="Wang J."/>
            <person name="Zhao C."/>
            <person name="Wang Y."/>
            <person name="Wang D."/>
            <person name="Huang X."/>
            <person name="Wang R."/>
            <person name="Lv J."/>
            <person name="Li Y."/>
            <person name="Zhang Z."/>
            <person name="Liu B."/>
            <person name="Lu W."/>
            <person name="Hui Y."/>
            <person name="Liang J."/>
            <person name="Zhou Z."/>
            <person name="Hou R."/>
            <person name="Li X."/>
            <person name="Liu Y."/>
            <person name="Li H."/>
            <person name="Ning X."/>
            <person name="Lin Y."/>
            <person name="Zhao L."/>
            <person name="Xing Q."/>
            <person name="Dou J."/>
            <person name="Li Y."/>
            <person name="Mao J."/>
            <person name="Guo H."/>
            <person name="Dou H."/>
            <person name="Li T."/>
            <person name="Mu C."/>
            <person name="Jiang W."/>
            <person name="Fu Q."/>
            <person name="Fu X."/>
            <person name="Miao Y."/>
            <person name="Liu J."/>
            <person name="Yu Q."/>
            <person name="Li R."/>
            <person name="Liao H."/>
            <person name="Li X."/>
            <person name="Kong Y."/>
            <person name="Jiang Z."/>
            <person name="Chourrout D."/>
            <person name="Li R."/>
            <person name="Bao Z."/>
        </authorList>
    </citation>
    <scope>NUCLEOTIDE SEQUENCE [LARGE SCALE GENOMIC DNA]</scope>
    <source>
        <strain evidence="14 15">PY_sf001</strain>
    </source>
</reference>
<feature type="transmembrane region" description="Helical" evidence="11">
    <location>
        <begin position="197"/>
        <end position="215"/>
    </location>
</feature>
<keyword evidence="7 11" id="KW-0472">Membrane</keyword>
<dbReference type="Gene3D" id="4.10.1240.10">
    <property type="entry name" value="GPCR, family 2, extracellular hormone receptor domain"/>
    <property type="match status" value="1"/>
</dbReference>
<evidence type="ECO:0000259" key="12">
    <source>
        <dbReference type="PROSITE" id="PS50227"/>
    </source>
</evidence>
<evidence type="ECO:0000256" key="10">
    <source>
        <dbReference type="ARBA" id="ARBA00023224"/>
    </source>
</evidence>
<evidence type="ECO:0000256" key="9">
    <source>
        <dbReference type="ARBA" id="ARBA00023180"/>
    </source>
</evidence>
<comment type="caution">
    <text evidence="14">The sequence shown here is derived from an EMBL/GenBank/DDBJ whole genome shotgun (WGS) entry which is preliminary data.</text>
</comment>
<evidence type="ECO:0000256" key="2">
    <source>
        <dbReference type="ARBA" id="ARBA00005314"/>
    </source>
</evidence>
<evidence type="ECO:0000256" key="6">
    <source>
        <dbReference type="ARBA" id="ARBA00023040"/>
    </source>
</evidence>
<dbReference type="SUPFAM" id="SSF81321">
    <property type="entry name" value="Family A G protein-coupled receptor-like"/>
    <property type="match status" value="1"/>
</dbReference>
<dbReference type="PROSITE" id="PS00650">
    <property type="entry name" value="G_PROTEIN_RECEP_F2_2"/>
    <property type="match status" value="1"/>
</dbReference>
<dbReference type="InterPro" id="IPR000832">
    <property type="entry name" value="GPCR_2_secretin-like"/>
</dbReference>
<keyword evidence="6" id="KW-0297">G-protein coupled receptor</keyword>
<name>A0A210PVL5_MIZYE</name>
<evidence type="ECO:0000313" key="14">
    <source>
        <dbReference type="EMBL" id="OWF40514.1"/>
    </source>
</evidence>
<keyword evidence="4 11" id="KW-0812">Transmembrane</keyword>
<feature type="transmembrane region" description="Helical" evidence="11">
    <location>
        <begin position="261"/>
        <end position="280"/>
    </location>
</feature>
<dbReference type="InterPro" id="IPR036445">
    <property type="entry name" value="GPCR_2_extracell_dom_sf"/>
</dbReference>
<proteinExistence type="inferred from homology"/>
<dbReference type="PROSITE" id="PS00649">
    <property type="entry name" value="G_PROTEIN_RECEP_F2_1"/>
    <property type="match status" value="1"/>
</dbReference>
<comment type="similarity">
    <text evidence="2">Belongs to the G-protein coupled receptor 2 family.</text>
</comment>
<dbReference type="GO" id="GO:0005886">
    <property type="term" value="C:plasma membrane"/>
    <property type="evidence" value="ECO:0007669"/>
    <property type="project" value="UniProtKB-SubCell"/>
</dbReference>
<feature type="domain" description="G-protein coupled receptors family 2 profile 2" evidence="13">
    <location>
        <begin position="160"/>
        <end position="427"/>
    </location>
</feature>
<keyword evidence="9" id="KW-0325">Glycoprotein</keyword>
<dbReference type="GO" id="GO:0007166">
    <property type="term" value="P:cell surface receptor signaling pathway"/>
    <property type="evidence" value="ECO:0007669"/>
    <property type="project" value="InterPro"/>
</dbReference>
<evidence type="ECO:0000256" key="1">
    <source>
        <dbReference type="ARBA" id="ARBA00004651"/>
    </source>
</evidence>
<keyword evidence="8 14" id="KW-0675">Receptor</keyword>
<sequence length="492" mass="56147">METFTSGYNSTFGDYDVLDPLSTMAYNGSITDPSMVRTWRAGSDEDCFRSQAEQNFQIEGDVHCNATWDTILCWPAARVGTVTFLPCPQLPGLDVTKHGFRRCGAEGRWEGKFPGDFSNPKGYTNYTNCYTPEAYDIWKKFYANKSSAQRQMIKDIVVGTRTMEIVGLWVSLVSSLISLFIFSYFRSLRCHRTRIHRNLFVSISVQTIVRLILYVDQFVAQAGGRSTIGTTGMSEGATIFETPVLCEFLYAMIEYTKTVQFMWMLIEGLYLHNMIAVSVFSGRPNYIVFYLMGWGVPLPFTIGWVTTMALSHTARCWFPYYFLPYYWIIEAPRVAVIAINLMFLLNIIRVLVIKLRRSQTNEPQVTKVRKAVKAALVLLPLLGITNFVVMTDPPADNVTKFGIWSYTTYFLVSFQGFLISLLYCFLNGEVQDTLRKHLCMKSSVRWDTSLTSIRVHPPPRLDKNRRSSAVPISNGNVVPLLRGMIVRRESRM</sequence>
<dbReference type="OrthoDB" id="5967113at2759"/>
<dbReference type="Proteomes" id="UP000242188">
    <property type="component" value="Unassembled WGS sequence"/>
</dbReference>
<evidence type="ECO:0000256" key="8">
    <source>
        <dbReference type="ARBA" id="ARBA00023170"/>
    </source>
</evidence>
<evidence type="ECO:0000256" key="5">
    <source>
        <dbReference type="ARBA" id="ARBA00022989"/>
    </source>
</evidence>